<feature type="transmembrane region" description="Helical" evidence="6">
    <location>
        <begin position="294"/>
        <end position="311"/>
    </location>
</feature>
<gene>
    <name evidence="7" type="ORF">GCM10009765_57410</name>
</gene>
<feature type="transmembrane region" description="Helical" evidence="6">
    <location>
        <begin position="98"/>
        <end position="122"/>
    </location>
</feature>
<evidence type="ECO:0000256" key="3">
    <source>
        <dbReference type="ARBA" id="ARBA00022692"/>
    </source>
</evidence>
<keyword evidence="8" id="KW-1185">Reference proteome</keyword>
<dbReference type="Proteomes" id="UP001500618">
    <property type="component" value="Unassembled WGS sequence"/>
</dbReference>
<proteinExistence type="predicted"/>
<feature type="transmembrane region" description="Helical" evidence="6">
    <location>
        <begin position="24"/>
        <end position="49"/>
    </location>
</feature>
<evidence type="ECO:0000256" key="1">
    <source>
        <dbReference type="ARBA" id="ARBA00004651"/>
    </source>
</evidence>
<name>A0ABP4U8A0_9ACTN</name>
<organism evidence="7 8">
    <name type="scientific">Fodinicola feengrottensis</name>
    <dbReference type="NCBI Taxonomy" id="435914"/>
    <lineage>
        <taxon>Bacteria</taxon>
        <taxon>Bacillati</taxon>
        <taxon>Actinomycetota</taxon>
        <taxon>Actinomycetes</taxon>
        <taxon>Mycobacteriales</taxon>
        <taxon>Fodinicola</taxon>
    </lineage>
</organism>
<dbReference type="InterPro" id="IPR011701">
    <property type="entry name" value="MFS"/>
</dbReference>
<evidence type="ECO:0000313" key="8">
    <source>
        <dbReference type="Proteomes" id="UP001500618"/>
    </source>
</evidence>
<dbReference type="Gene3D" id="1.20.1250.20">
    <property type="entry name" value="MFS general substrate transporter like domains"/>
    <property type="match status" value="1"/>
</dbReference>
<dbReference type="InterPro" id="IPR036259">
    <property type="entry name" value="MFS_trans_sf"/>
</dbReference>
<keyword evidence="5 6" id="KW-0472">Membrane</keyword>
<feature type="transmembrane region" description="Helical" evidence="6">
    <location>
        <begin position="262"/>
        <end position="282"/>
    </location>
</feature>
<evidence type="ECO:0000256" key="2">
    <source>
        <dbReference type="ARBA" id="ARBA00022475"/>
    </source>
</evidence>
<feature type="transmembrane region" description="Helical" evidence="6">
    <location>
        <begin position="382"/>
        <end position="401"/>
    </location>
</feature>
<comment type="subcellular location">
    <subcellularLocation>
        <location evidence="1">Cell membrane</location>
        <topology evidence="1">Multi-pass membrane protein</topology>
    </subcellularLocation>
</comment>
<evidence type="ECO:0000313" key="7">
    <source>
        <dbReference type="EMBL" id="GAA1700486.1"/>
    </source>
</evidence>
<keyword evidence="3 6" id="KW-0812">Transmembrane</keyword>
<dbReference type="SUPFAM" id="SSF103473">
    <property type="entry name" value="MFS general substrate transporter"/>
    <property type="match status" value="1"/>
</dbReference>
<evidence type="ECO:0000256" key="6">
    <source>
        <dbReference type="SAM" id="Phobius"/>
    </source>
</evidence>
<dbReference type="EMBL" id="BAAANY010000023">
    <property type="protein sequence ID" value="GAA1700486.1"/>
    <property type="molecule type" value="Genomic_DNA"/>
</dbReference>
<feature type="transmembrane region" description="Helical" evidence="6">
    <location>
        <begin position="231"/>
        <end position="250"/>
    </location>
</feature>
<feature type="transmembrane region" description="Helical" evidence="6">
    <location>
        <begin position="351"/>
        <end position="376"/>
    </location>
</feature>
<keyword evidence="2" id="KW-1003">Cell membrane</keyword>
<comment type="caution">
    <text evidence="7">The sequence shown here is derived from an EMBL/GenBank/DDBJ whole genome shotgun (WGS) entry which is preliminary data.</text>
</comment>
<evidence type="ECO:0000256" key="4">
    <source>
        <dbReference type="ARBA" id="ARBA00022989"/>
    </source>
</evidence>
<feature type="transmembrane region" description="Helical" evidence="6">
    <location>
        <begin position="317"/>
        <end position="339"/>
    </location>
</feature>
<accession>A0ABP4U8A0</accession>
<dbReference type="CDD" id="cd06173">
    <property type="entry name" value="MFS_MefA_like"/>
    <property type="match status" value="1"/>
</dbReference>
<feature type="transmembrane region" description="Helical" evidence="6">
    <location>
        <begin position="156"/>
        <end position="172"/>
    </location>
</feature>
<dbReference type="Pfam" id="PF07690">
    <property type="entry name" value="MFS_1"/>
    <property type="match status" value="1"/>
</dbReference>
<reference evidence="8" key="1">
    <citation type="journal article" date="2019" name="Int. J. Syst. Evol. Microbiol.">
        <title>The Global Catalogue of Microorganisms (GCM) 10K type strain sequencing project: providing services to taxonomists for standard genome sequencing and annotation.</title>
        <authorList>
            <consortium name="The Broad Institute Genomics Platform"/>
            <consortium name="The Broad Institute Genome Sequencing Center for Infectious Disease"/>
            <person name="Wu L."/>
            <person name="Ma J."/>
        </authorList>
    </citation>
    <scope>NUCLEOTIDE SEQUENCE [LARGE SCALE GENOMIC DNA]</scope>
    <source>
        <strain evidence="8">JCM 14718</strain>
    </source>
</reference>
<protein>
    <submittedName>
        <fullName evidence="7">MFS transporter</fullName>
    </submittedName>
</protein>
<dbReference type="PANTHER" id="PTHR23513:SF11">
    <property type="entry name" value="STAPHYLOFERRIN A TRANSPORTER"/>
    <property type="match status" value="1"/>
</dbReference>
<sequence length="424" mass="43769">MSLAATPARPATYRQVFALVEARVLLGTQVLSLVGDLLATVALTVLVYTNTGSTVLAAATFAIGYLPWVVGGPILAALADRLPWRRTMVACDLIRAGVVGLLAWPGIPLPILLALLFASALVAPPFEAARSALMPVAIPGDAFVLANSLQSVLRQTTQVAGFLIAGVLVALLNARGALLADALTFALSAAAIRLWIKHRDAPPKHPERRSLLQETVDGMRLVLGHKVLRPYLILAFITSGCVYASEGLSAPFAKHLNGGGPQVIGILLASIPIGEAIGAIVLGRFASPTLRPKLVVPMAIMSGCVLVPIALDPPLPVVSLLYALSGFGVSCMTIVNANYVRAIAPQFRGRAFGVAQSGLQISQGVGVLIAGALASVLLPPHVVALCGAAGALGIMLLASAWPSVKLQDEAMEHPATGPVGKVSA</sequence>
<feature type="transmembrane region" description="Helical" evidence="6">
    <location>
        <begin position="55"/>
        <end position="78"/>
    </location>
</feature>
<evidence type="ECO:0000256" key="5">
    <source>
        <dbReference type="ARBA" id="ARBA00023136"/>
    </source>
</evidence>
<dbReference type="PANTHER" id="PTHR23513">
    <property type="entry name" value="INTEGRAL MEMBRANE EFFLUX PROTEIN-RELATED"/>
    <property type="match status" value="1"/>
</dbReference>
<keyword evidence="4 6" id="KW-1133">Transmembrane helix</keyword>